<organism evidence="6 7">
    <name type="scientific">Splendidivirga corallicola</name>
    <dbReference type="NCBI Taxonomy" id="3051826"/>
    <lineage>
        <taxon>Bacteria</taxon>
        <taxon>Pseudomonadati</taxon>
        <taxon>Bacteroidota</taxon>
        <taxon>Cytophagia</taxon>
        <taxon>Cytophagales</taxon>
        <taxon>Splendidivirgaceae</taxon>
        <taxon>Splendidivirga</taxon>
    </lineage>
</organism>
<evidence type="ECO:0000313" key="6">
    <source>
        <dbReference type="EMBL" id="MDN5200364.1"/>
    </source>
</evidence>
<dbReference type="PROSITE" id="PS01124">
    <property type="entry name" value="HTH_ARAC_FAMILY_2"/>
    <property type="match status" value="1"/>
</dbReference>
<evidence type="ECO:0000313" key="7">
    <source>
        <dbReference type="Proteomes" id="UP001172082"/>
    </source>
</evidence>
<dbReference type="Pfam" id="PF12833">
    <property type="entry name" value="HTH_18"/>
    <property type="match status" value="1"/>
</dbReference>
<dbReference type="Proteomes" id="UP001172082">
    <property type="component" value="Unassembled WGS sequence"/>
</dbReference>
<feature type="transmembrane region" description="Helical" evidence="4">
    <location>
        <begin position="194"/>
        <end position="212"/>
    </location>
</feature>
<dbReference type="PRINTS" id="PR00032">
    <property type="entry name" value="HTHARAC"/>
</dbReference>
<dbReference type="PANTHER" id="PTHR43280:SF29">
    <property type="entry name" value="ARAC-FAMILY TRANSCRIPTIONAL REGULATOR"/>
    <property type="match status" value="1"/>
</dbReference>
<keyword evidence="1" id="KW-0805">Transcription regulation</keyword>
<reference evidence="6" key="1">
    <citation type="submission" date="2023-06" db="EMBL/GenBank/DDBJ databases">
        <title>Genomic of Parafulvivirga corallium.</title>
        <authorList>
            <person name="Wang G."/>
        </authorList>
    </citation>
    <scope>NUCLEOTIDE SEQUENCE</scope>
    <source>
        <strain evidence="6">BMA10</strain>
    </source>
</reference>
<keyword evidence="4" id="KW-1133">Transmembrane helix</keyword>
<keyword evidence="3" id="KW-0804">Transcription</keyword>
<keyword evidence="4" id="KW-0472">Membrane</keyword>
<dbReference type="SMART" id="SM00342">
    <property type="entry name" value="HTH_ARAC"/>
    <property type="match status" value="1"/>
</dbReference>
<dbReference type="InterPro" id="IPR009057">
    <property type="entry name" value="Homeodomain-like_sf"/>
</dbReference>
<dbReference type="InterPro" id="IPR018062">
    <property type="entry name" value="HTH_AraC-typ_CS"/>
</dbReference>
<protein>
    <submittedName>
        <fullName evidence="6">Helix-turn-helix transcriptional regulator</fullName>
    </submittedName>
</protein>
<name>A0ABT8KI20_9BACT</name>
<dbReference type="SUPFAM" id="SSF46689">
    <property type="entry name" value="Homeodomain-like"/>
    <property type="match status" value="1"/>
</dbReference>
<dbReference type="PROSITE" id="PS00041">
    <property type="entry name" value="HTH_ARAC_FAMILY_1"/>
    <property type="match status" value="1"/>
</dbReference>
<dbReference type="EMBL" id="JAUJEA010000001">
    <property type="protein sequence ID" value="MDN5200364.1"/>
    <property type="molecule type" value="Genomic_DNA"/>
</dbReference>
<dbReference type="PANTHER" id="PTHR43280">
    <property type="entry name" value="ARAC-FAMILY TRANSCRIPTIONAL REGULATOR"/>
    <property type="match status" value="1"/>
</dbReference>
<accession>A0ABT8KI20</accession>
<dbReference type="Gene3D" id="1.10.10.60">
    <property type="entry name" value="Homeodomain-like"/>
    <property type="match status" value="2"/>
</dbReference>
<feature type="domain" description="HTH araC/xylS-type" evidence="5">
    <location>
        <begin position="242"/>
        <end position="346"/>
    </location>
</feature>
<evidence type="ECO:0000256" key="1">
    <source>
        <dbReference type="ARBA" id="ARBA00023015"/>
    </source>
</evidence>
<dbReference type="InterPro" id="IPR020449">
    <property type="entry name" value="Tscrpt_reg_AraC-type_HTH"/>
</dbReference>
<dbReference type="InterPro" id="IPR018060">
    <property type="entry name" value="HTH_AraC"/>
</dbReference>
<feature type="transmembrane region" description="Helical" evidence="4">
    <location>
        <begin position="6"/>
        <end position="27"/>
    </location>
</feature>
<evidence type="ECO:0000259" key="5">
    <source>
        <dbReference type="PROSITE" id="PS01124"/>
    </source>
</evidence>
<gene>
    <name evidence="6" type="ORF">QQ008_03305</name>
</gene>
<dbReference type="RefSeq" id="WP_346750389.1">
    <property type="nucleotide sequence ID" value="NZ_JAUJEA010000001.1"/>
</dbReference>
<feature type="transmembrane region" description="Helical" evidence="4">
    <location>
        <begin position="39"/>
        <end position="60"/>
    </location>
</feature>
<proteinExistence type="predicted"/>
<keyword evidence="4" id="KW-0812">Transmembrane</keyword>
<feature type="transmembrane region" description="Helical" evidence="4">
    <location>
        <begin position="131"/>
        <end position="150"/>
    </location>
</feature>
<feature type="transmembrane region" description="Helical" evidence="4">
    <location>
        <begin position="171"/>
        <end position="188"/>
    </location>
</feature>
<evidence type="ECO:0000256" key="2">
    <source>
        <dbReference type="ARBA" id="ARBA00023125"/>
    </source>
</evidence>
<comment type="caution">
    <text evidence="6">The sequence shown here is derived from an EMBL/GenBank/DDBJ whole genome shotgun (WGS) entry which is preliminary data.</text>
</comment>
<evidence type="ECO:0000256" key="3">
    <source>
        <dbReference type="ARBA" id="ARBA00023163"/>
    </source>
</evidence>
<sequence length="351" mass="40710">MPLSKELTILISSIGAIQSYFLAFYVLSLKKRAEISNILLVALFLALAFRVTKSVLWGFWDDVPLWVLNIGFAAHAASGPFLLLYIYYYIYPERTFNNLNLLHVLPALILVILCTNLTLNDFWYAGGYTFLLYYHLVYMILALLILVSGYRKIKEQKIDPDQVNYKWIRNLWIGTTVLGMAYFSNYVLGLTSYFLGPVLYSCIIYVLSFYGLRNQQIFQKKLKEEKYRNLNVSQEALDRYKKKLLGTIRNEKPYLDPEFTLSKLSKMISVPNYILSHLFSNEFNQNFSEFINSYRIQEAQIKLKDPNFGHQKISSVAYDCGFNSLSSFNTAFKKIMKMTPSEFRNGSITAE</sequence>
<keyword evidence="7" id="KW-1185">Reference proteome</keyword>
<feature type="transmembrane region" description="Helical" evidence="4">
    <location>
        <begin position="66"/>
        <end position="88"/>
    </location>
</feature>
<evidence type="ECO:0000256" key="4">
    <source>
        <dbReference type="SAM" id="Phobius"/>
    </source>
</evidence>
<feature type="transmembrane region" description="Helical" evidence="4">
    <location>
        <begin position="100"/>
        <end position="119"/>
    </location>
</feature>
<keyword evidence="2" id="KW-0238">DNA-binding</keyword>